<dbReference type="InterPro" id="IPR003690">
    <property type="entry name" value="MTERF"/>
</dbReference>
<dbReference type="STRING" id="3983.A0A2C9UA12"/>
<keyword evidence="2" id="KW-0804">Transcription</keyword>
<keyword evidence="2" id="KW-0806">Transcription termination</keyword>
<reference evidence="5" key="1">
    <citation type="journal article" date="2016" name="Nat. Biotechnol.">
        <title>Sequencing wild and cultivated cassava and related species reveals extensive interspecific hybridization and genetic diversity.</title>
        <authorList>
            <person name="Bredeson J.V."/>
            <person name="Lyons J.B."/>
            <person name="Prochnik S.E."/>
            <person name="Wu G.A."/>
            <person name="Ha C.M."/>
            <person name="Edsinger-Gonzales E."/>
            <person name="Grimwood J."/>
            <person name="Schmutz J."/>
            <person name="Rabbi I.Y."/>
            <person name="Egesi C."/>
            <person name="Nauluvula P."/>
            <person name="Lebot V."/>
            <person name="Ndunguru J."/>
            <person name="Mkamilo G."/>
            <person name="Bart R.S."/>
            <person name="Setter T.L."/>
            <person name="Gleadow R.M."/>
            <person name="Kulakow P."/>
            <person name="Ferguson M.E."/>
            <person name="Rounsley S."/>
            <person name="Rokhsar D.S."/>
        </authorList>
    </citation>
    <scope>NUCLEOTIDE SEQUENCE [LARGE SCALE GENOMIC DNA]</scope>
    <source>
        <strain evidence="5">cv. AM560-2</strain>
    </source>
</reference>
<keyword evidence="3" id="KW-0809">Transit peptide</keyword>
<dbReference type="AlphaFoldDB" id="A0A2C9UA12"/>
<evidence type="ECO:0000256" key="3">
    <source>
        <dbReference type="ARBA" id="ARBA00022946"/>
    </source>
</evidence>
<accession>A0A2C9UA12</accession>
<keyword evidence="5" id="KW-1185">Reference proteome</keyword>
<evidence type="ECO:0000256" key="1">
    <source>
        <dbReference type="ARBA" id="ARBA00007692"/>
    </source>
</evidence>
<organism evidence="4 5">
    <name type="scientific">Manihot esculenta</name>
    <name type="common">Cassava</name>
    <name type="synonym">Jatropha manihot</name>
    <dbReference type="NCBI Taxonomy" id="3983"/>
    <lineage>
        <taxon>Eukaryota</taxon>
        <taxon>Viridiplantae</taxon>
        <taxon>Streptophyta</taxon>
        <taxon>Embryophyta</taxon>
        <taxon>Tracheophyta</taxon>
        <taxon>Spermatophyta</taxon>
        <taxon>Magnoliopsida</taxon>
        <taxon>eudicotyledons</taxon>
        <taxon>Gunneridae</taxon>
        <taxon>Pentapetalae</taxon>
        <taxon>rosids</taxon>
        <taxon>fabids</taxon>
        <taxon>Malpighiales</taxon>
        <taxon>Euphorbiaceae</taxon>
        <taxon>Crotonoideae</taxon>
        <taxon>Manihoteae</taxon>
        <taxon>Manihot</taxon>
    </lineage>
</organism>
<keyword evidence="2" id="KW-0805">Transcription regulation</keyword>
<dbReference type="PANTHER" id="PTHR13068:SF103">
    <property type="entry name" value="MITOCHONDRIAL TRANSCRIPTION TERMINATION FACTOR FAMILY PROTEIN"/>
    <property type="match status" value="1"/>
</dbReference>
<dbReference type="SMART" id="SM00733">
    <property type="entry name" value="Mterf"/>
    <property type="match status" value="5"/>
</dbReference>
<dbReference type="GO" id="GO:0009507">
    <property type="term" value="C:chloroplast"/>
    <property type="evidence" value="ECO:0000318"/>
    <property type="project" value="GO_Central"/>
</dbReference>
<dbReference type="GO" id="GO:0006353">
    <property type="term" value="P:DNA-templated transcription termination"/>
    <property type="evidence" value="ECO:0007669"/>
    <property type="project" value="UniProtKB-KW"/>
</dbReference>
<comment type="similarity">
    <text evidence="1">Belongs to the mTERF family.</text>
</comment>
<dbReference type="FunFam" id="1.25.70.10:FF:000019">
    <property type="entry name" value="mTERF family protein"/>
    <property type="match status" value="1"/>
</dbReference>
<dbReference type="GO" id="GO:0009658">
    <property type="term" value="P:chloroplast organization"/>
    <property type="evidence" value="ECO:0000318"/>
    <property type="project" value="GO_Central"/>
</dbReference>
<dbReference type="InterPro" id="IPR038538">
    <property type="entry name" value="MTERF_sf"/>
</dbReference>
<dbReference type="Proteomes" id="UP000091857">
    <property type="component" value="Chromosome 16"/>
</dbReference>
<dbReference type="PANTHER" id="PTHR13068">
    <property type="entry name" value="CGI-12 PROTEIN-RELATED"/>
    <property type="match status" value="1"/>
</dbReference>
<name>A0A2C9UA12_MANES</name>
<dbReference type="Gene3D" id="1.25.70.10">
    <property type="entry name" value="Transcription termination factor 3, mitochondrial"/>
    <property type="match status" value="2"/>
</dbReference>
<dbReference type="OrthoDB" id="764594at2759"/>
<comment type="caution">
    <text evidence="4">The sequence shown here is derived from an EMBL/GenBank/DDBJ whole genome shotgun (WGS) entry which is preliminary data.</text>
</comment>
<dbReference type="OMA" id="LHCTRSF"/>
<sequence>MLLPIIFKRASKLSNMIAQVKCFLVVSPVVSEKSNPSNNPFSILVKNRCFCSNRLTHNLKFYCSGSTQSHSSFSGSPVSRTAKTEAQAVLCEYLHYTRSLSITDAEHISKNSPHFLHDLLSKIDTDKDVTRSLNKYLRYNPINEFEPFFESLGLCPSEFSPLLPRHLMFLSDDHVLLENFHVLCNYGIPRSKIGKMYKEAREIFMYEYGLLDSKLLAYENLGLSKSTVVKLVSCCPSLLIGGVDSDFVNVLEKLIRLGVGNDHIRGYFSCSDSCNWKRILDTMDFLDKVGYREEQLCNLFKTNPHLVLHGSGKKVYVLFGRLLKLGLDMNELYSLFVQNPQILSAKCEKNLLRTLDILLYFGMGAEEIANLVSNHMELLCSCSLKGPKTICKDLNIKKDSLSEIIRHDPIKFFSLASKSVRSSEQIVSEDHGKKMDKTAFLLSLGYVENSDEMTRALKRFRGRGDQLQERFDCLVKAGLDCNSVSSLIKQAPMVLNQSKDVIEKKIDYLANCLGYPLAAVVAFPAFLCYDIERINHRFRMYVWLRDRGAAKRMLSLSTILACSDARFVKYFVDVHPEGPAMWESIRNASSPS</sequence>
<dbReference type="GO" id="GO:0003676">
    <property type="term" value="F:nucleic acid binding"/>
    <property type="evidence" value="ECO:0007669"/>
    <property type="project" value="InterPro"/>
</dbReference>
<evidence type="ECO:0000313" key="5">
    <source>
        <dbReference type="Proteomes" id="UP000091857"/>
    </source>
</evidence>
<evidence type="ECO:0000313" key="4">
    <source>
        <dbReference type="EMBL" id="OAY26485.1"/>
    </source>
</evidence>
<dbReference type="EMBL" id="CM004402">
    <property type="protein sequence ID" value="OAY26485.1"/>
    <property type="molecule type" value="Genomic_DNA"/>
</dbReference>
<proteinExistence type="inferred from homology"/>
<dbReference type="Pfam" id="PF02536">
    <property type="entry name" value="mTERF"/>
    <property type="match status" value="2"/>
</dbReference>
<gene>
    <name evidence="4" type="ORF">MANES_16G051100v8</name>
</gene>
<dbReference type="Gramene" id="Manes.16G051100.1.v8.1">
    <property type="protein sequence ID" value="Manes.16G051100.1.v8.1.CDS.1"/>
    <property type="gene ID" value="Manes.16G051100.v8.1"/>
</dbReference>
<evidence type="ECO:0000256" key="2">
    <source>
        <dbReference type="ARBA" id="ARBA00022472"/>
    </source>
</evidence>
<protein>
    <submittedName>
        <fullName evidence="4">Uncharacterized protein</fullName>
    </submittedName>
</protein>